<protein>
    <submittedName>
        <fullName evidence="8">MATE family efflux transporter</fullName>
    </submittedName>
</protein>
<dbReference type="InterPro" id="IPR048279">
    <property type="entry name" value="MdtK-like"/>
</dbReference>
<evidence type="ECO:0000256" key="7">
    <source>
        <dbReference type="SAM" id="Phobius"/>
    </source>
</evidence>
<comment type="subcellular location">
    <subcellularLocation>
        <location evidence="1">Cell membrane</location>
        <topology evidence="1">Multi-pass membrane protein</topology>
    </subcellularLocation>
</comment>
<gene>
    <name evidence="8" type="ORF">FYJ57_10660</name>
</gene>
<evidence type="ECO:0000256" key="5">
    <source>
        <dbReference type="ARBA" id="ARBA00022989"/>
    </source>
</evidence>
<keyword evidence="2" id="KW-0813">Transport</keyword>
<evidence type="ECO:0000256" key="4">
    <source>
        <dbReference type="ARBA" id="ARBA00022692"/>
    </source>
</evidence>
<keyword evidence="6 7" id="KW-0472">Membrane</keyword>
<dbReference type="PANTHER" id="PTHR43823:SF3">
    <property type="entry name" value="MULTIDRUG EXPORT PROTEIN MEPA"/>
    <property type="match status" value="1"/>
</dbReference>
<feature type="transmembrane region" description="Helical" evidence="7">
    <location>
        <begin position="244"/>
        <end position="268"/>
    </location>
</feature>
<dbReference type="InterPro" id="IPR051327">
    <property type="entry name" value="MATE_MepA_subfamily"/>
</dbReference>
<organism evidence="8 9">
    <name type="scientific">Oliverpabstia intestinalis</name>
    <dbReference type="NCBI Taxonomy" id="2606633"/>
    <lineage>
        <taxon>Bacteria</taxon>
        <taxon>Bacillati</taxon>
        <taxon>Bacillota</taxon>
        <taxon>Clostridia</taxon>
        <taxon>Lachnospirales</taxon>
        <taxon>Lachnospiraceae</taxon>
        <taxon>Oliverpabstia</taxon>
    </lineage>
</organism>
<reference evidence="8 9" key="1">
    <citation type="submission" date="2019-08" db="EMBL/GenBank/DDBJ databases">
        <title>In-depth cultivation of the pig gut microbiome towards novel bacterial diversity and tailored functional studies.</title>
        <authorList>
            <person name="Wylensek D."/>
            <person name="Hitch T.C.A."/>
            <person name="Clavel T."/>
        </authorList>
    </citation>
    <scope>NUCLEOTIDE SEQUENCE [LARGE SCALE GENOMIC DNA]</scope>
    <source>
        <strain evidence="8 9">BSM-380-WT-5A</strain>
    </source>
</reference>
<dbReference type="GO" id="GO:0005886">
    <property type="term" value="C:plasma membrane"/>
    <property type="evidence" value="ECO:0007669"/>
    <property type="project" value="UniProtKB-SubCell"/>
</dbReference>
<evidence type="ECO:0000256" key="6">
    <source>
        <dbReference type="ARBA" id="ARBA00023136"/>
    </source>
</evidence>
<name>A0A7X2P493_9FIRM</name>
<comment type="caution">
    <text evidence="8">The sequence shown here is derived from an EMBL/GenBank/DDBJ whole genome shotgun (WGS) entry which is preliminary data.</text>
</comment>
<feature type="transmembrane region" description="Helical" evidence="7">
    <location>
        <begin position="289"/>
        <end position="310"/>
    </location>
</feature>
<dbReference type="AlphaFoldDB" id="A0A7X2P493"/>
<keyword evidence="4 7" id="KW-0812">Transmembrane</keyword>
<keyword evidence="3" id="KW-1003">Cell membrane</keyword>
<evidence type="ECO:0000313" key="8">
    <source>
        <dbReference type="EMBL" id="MST67166.1"/>
    </source>
</evidence>
<keyword evidence="5 7" id="KW-1133">Transmembrane helix</keyword>
<dbReference type="InterPro" id="IPR002528">
    <property type="entry name" value="MATE_fam"/>
</dbReference>
<feature type="transmembrane region" description="Helical" evidence="7">
    <location>
        <begin position="335"/>
        <end position="354"/>
    </location>
</feature>
<feature type="transmembrane region" description="Helical" evidence="7">
    <location>
        <begin position="66"/>
        <end position="89"/>
    </location>
</feature>
<dbReference type="GO" id="GO:0042910">
    <property type="term" value="F:xenobiotic transmembrane transporter activity"/>
    <property type="evidence" value="ECO:0007669"/>
    <property type="project" value="InterPro"/>
</dbReference>
<feature type="transmembrane region" description="Helical" evidence="7">
    <location>
        <begin position="390"/>
        <end position="410"/>
    </location>
</feature>
<dbReference type="PANTHER" id="PTHR43823">
    <property type="entry name" value="SPORULATION PROTEIN YKVU"/>
    <property type="match status" value="1"/>
</dbReference>
<evidence type="ECO:0000256" key="3">
    <source>
        <dbReference type="ARBA" id="ARBA00022475"/>
    </source>
</evidence>
<proteinExistence type="predicted"/>
<feature type="transmembrane region" description="Helical" evidence="7">
    <location>
        <begin position="366"/>
        <end position="384"/>
    </location>
</feature>
<evidence type="ECO:0000256" key="1">
    <source>
        <dbReference type="ARBA" id="ARBA00004651"/>
    </source>
</evidence>
<feature type="transmembrane region" description="Helical" evidence="7">
    <location>
        <begin position="209"/>
        <end position="238"/>
    </location>
</feature>
<keyword evidence="9" id="KW-1185">Reference proteome</keyword>
<dbReference type="PIRSF" id="PIRSF006603">
    <property type="entry name" value="DinF"/>
    <property type="match status" value="1"/>
</dbReference>
<evidence type="ECO:0000313" key="9">
    <source>
        <dbReference type="Proteomes" id="UP000440513"/>
    </source>
</evidence>
<dbReference type="Proteomes" id="UP000440513">
    <property type="component" value="Unassembled WGS sequence"/>
</dbReference>
<dbReference type="GO" id="GO:0015297">
    <property type="term" value="F:antiporter activity"/>
    <property type="evidence" value="ECO:0007669"/>
    <property type="project" value="InterPro"/>
</dbReference>
<sequence length="424" mass="46056">MLALSFYILADTFFIARGIGINGLTALNLAIPVYSLINGCGLMLGMGGAIKYAIYKSRNDTFRQNAVFTNSIYMAIIPVLIFVLCGIFLPGAIARLLGADEATWAMTRTYLRVILLFSPAFILSNILNAFVRNDGDPKLAMLATTTGCLSNVFFDFIFIFPLQMGILGAVLATGFAPVINMAILSAHFRKGKNQFHLISLKPDLKLTASTSMLGFPSLITELSSGIVIIVFNFVILNLQGNTGVAAYGVIANLSLVVSSIFTGIAQGMQPLTSRTHGSGDYTVVQKVRHYALTLMLLLSAIVYLFVFIFADPITAAFNSEHSRQLQQIATIGLKLYFVSTPFMDYNIIMAVFLASTERPVPAQIISLLRGLIIIIPMTILLSSLFGMTGVWLSCPASEGLVALIAMIILLTRTPHRKDEQTHAS</sequence>
<dbReference type="EMBL" id="VUMS01000019">
    <property type="protein sequence ID" value="MST67166.1"/>
    <property type="molecule type" value="Genomic_DNA"/>
</dbReference>
<feature type="transmembrane region" description="Helical" evidence="7">
    <location>
        <begin position="34"/>
        <end position="54"/>
    </location>
</feature>
<feature type="transmembrane region" description="Helical" evidence="7">
    <location>
        <begin position="109"/>
        <end position="127"/>
    </location>
</feature>
<accession>A0A7X2P493</accession>
<dbReference type="Pfam" id="PF01554">
    <property type="entry name" value="MatE"/>
    <property type="match status" value="2"/>
</dbReference>
<evidence type="ECO:0000256" key="2">
    <source>
        <dbReference type="ARBA" id="ARBA00022448"/>
    </source>
</evidence>